<dbReference type="SUPFAM" id="SSF53474">
    <property type="entry name" value="alpha/beta-Hydrolases"/>
    <property type="match status" value="1"/>
</dbReference>
<name>A0AA36NJZ2_9DINO</name>
<dbReference type="Gene3D" id="3.40.50.1820">
    <property type="entry name" value="alpha/beta hydrolase"/>
    <property type="match status" value="1"/>
</dbReference>
<dbReference type="InterPro" id="IPR029058">
    <property type="entry name" value="AB_hydrolase_fold"/>
</dbReference>
<feature type="transmembrane region" description="Helical" evidence="1">
    <location>
        <begin position="465"/>
        <end position="490"/>
    </location>
</feature>
<dbReference type="AlphaFoldDB" id="A0AA36NJZ2"/>
<dbReference type="SMART" id="SM00239">
    <property type="entry name" value="C2"/>
    <property type="match status" value="1"/>
</dbReference>
<dbReference type="EMBL" id="CAUJNA010003579">
    <property type="protein sequence ID" value="CAJ1405308.1"/>
    <property type="molecule type" value="Genomic_DNA"/>
</dbReference>
<feature type="transmembrane region" description="Helical" evidence="1">
    <location>
        <begin position="398"/>
        <end position="419"/>
    </location>
</feature>
<keyword evidence="1" id="KW-0472">Membrane</keyword>
<feature type="transmembrane region" description="Helical" evidence="1">
    <location>
        <begin position="431"/>
        <end position="450"/>
    </location>
</feature>
<dbReference type="InterPro" id="IPR035892">
    <property type="entry name" value="C2_domain_sf"/>
</dbReference>
<dbReference type="PANTHER" id="PTHR45761">
    <property type="entry name" value="EXTENDED SYNAPTOTAGMIN-LIKE PROTEIN 2, ISOFORM C"/>
    <property type="match status" value="1"/>
</dbReference>
<dbReference type="Proteomes" id="UP001178507">
    <property type="component" value="Unassembled WGS sequence"/>
</dbReference>
<organism evidence="3 4">
    <name type="scientific">Effrenium voratum</name>
    <dbReference type="NCBI Taxonomy" id="2562239"/>
    <lineage>
        <taxon>Eukaryota</taxon>
        <taxon>Sar</taxon>
        <taxon>Alveolata</taxon>
        <taxon>Dinophyceae</taxon>
        <taxon>Suessiales</taxon>
        <taxon>Symbiodiniaceae</taxon>
        <taxon>Effrenium</taxon>
    </lineage>
</organism>
<feature type="domain" description="C2" evidence="2">
    <location>
        <begin position="921"/>
        <end position="1041"/>
    </location>
</feature>
<feature type="transmembrane region" description="Helical" evidence="1">
    <location>
        <begin position="650"/>
        <end position="669"/>
    </location>
</feature>
<gene>
    <name evidence="3" type="ORF">EVOR1521_LOCUS27554</name>
</gene>
<dbReference type="Gene3D" id="2.60.40.150">
    <property type="entry name" value="C2 domain"/>
    <property type="match status" value="1"/>
</dbReference>
<dbReference type="Pfam" id="PF00168">
    <property type="entry name" value="C2"/>
    <property type="match status" value="1"/>
</dbReference>
<dbReference type="SUPFAM" id="SSF49562">
    <property type="entry name" value="C2 domain (Calcium/lipid-binding domain, CaLB)"/>
    <property type="match status" value="1"/>
</dbReference>
<dbReference type="CDD" id="cd00030">
    <property type="entry name" value="C2"/>
    <property type="match status" value="1"/>
</dbReference>
<keyword evidence="1" id="KW-0812">Transmembrane</keyword>
<accession>A0AA36NJZ2</accession>
<evidence type="ECO:0000256" key="1">
    <source>
        <dbReference type="SAM" id="Phobius"/>
    </source>
</evidence>
<comment type="caution">
    <text evidence="3">The sequence shown here is derived from an EMBL/GenBank/DDBJ whole genome shotgun (WGS) entry which is preliminary data.</text>
</comment>
<dbReference type="PANTHER" id="PTHR45761:SF1">
    <property type="entry name" value="EXTENDED SYNAPTOTAGMIN-LIKE PROTEIN 2, ISOFORM C"/>
    <property type="match status" value="1"/>
</dbReference>
<evidence type="ECO:0000313" key="3">
    <source>
        <dbReference type="EMBL" id="CAJ1405308.1"/>
    </source>
</evidence>
<proteinExistence type="predicted"/>
<keyword evidence="1" id="KW-1133">Transmembrane helix</keyword>
<evidence type="ECO:0000259" key="2">
    <source>
        <dbReference type="PROSITE" id="PS50004"/>
    </source>
</evidence>
<reference evidence="3" key="1">
    <citation type="submission" date="2023-08" db="EMBL/GenBank/DDBJ databases">
        <authorList>
            <person name="Chen Y."/>
            <person name="Shah S."/>
            <person name="Dougan E. K."/>
            <person name="Thang M."/>
            <person name="Chan C."/>
        </authorList>
    </citation>
    <scope>NUCLEOTIDE SEQUENCE</scope>
</reference>
<dbReference type="InterPro" id="IPR051634">
    <property type="entry name" value="Extended_Synaptotagmin"/>
</dbReference>
<evidence type="ECO:0000313" key="4">
    <source>
        <dbReference type="Proteomes" id="UP001178507"/>
    </source>
</evidence>
<protein>
    <recommendedName>
        <fullName evidence="2">C2 domain-containing protein</fullName>
    </recommendedName>
</protein>
<sequence length="1239" mass="137952">METEHYNLLEPSRHPQLCRPWHGVALSAVLALGGLAVLGAQSKWSSALAVDLASKEFLVSKELPLRAHGGGNSSSLLPVVMFHGAAETPDEFALARRWIEEEHPGTRTVPVDIYSGANSFQPLQEQLAGLTAYLGQLDDFYPDEFRDGYNLLCHSQGALVCRVAVQVMDNHRVRSLVSLAGPQMGVYGTTWLKSAQPFLQNQLPMPTLPSFIPGPLVSAGATVLSSRFYSFAYGSLQHATSLANLWHDPLHQEEYLKGNVFLPRANGEVESSDTERHRRNFIRLGRAVFLVGSFERSFDSKLGLQPWQTGVFGFYREGSDSEILPMEKQKLFVEDTFGLRSLKEAGKLHLETVKGVVHEDWLSSERIFKKHVLPHLQASYAAVPQLLKGARPKFRASLLPLIAAWLLPWAFFALIYISLASSAHLTNPWQTYAALAVGAVLVLCFFFAWLDLVAKAPPNAEPSMLGFFAFAFLLAFVAGLGLGSVSYDAYTFKWFEMTRLNIYRGVDPDVSRGTQLMDAGFIDFLPGTHLQTNISMGYKDDQLYCVAPLQLGVWPPVTYDFWLVGKDCCQASRPGFSCGSTRHEHPKGLAARRLMNQADSAFYKLAVRQAEAAYGIQAAAPLFLEPSSLDPTESPAALVDSAQKAMKKYLIGYLIFQFVLVLLAIFLYFSPTRDFNALCGFGLANAWYDYGLGTDSANVSPRSEVEVAVDEDEDLIRTVTFPRRLDIDPFGASATRGHRKEPAVSRFLTDFCRMVWPELSGTMKKLMDERVQEALHAAIQKLPESMRGEVHHKISFGDSAPSIEEVYSWRQHPCVKDGIELCGKMRWDAPVDMQLTLGPLKFGINRIKLEGVGCIIFRPLMDQAPILGGFHLFYCSPPELRVGLVGLGGITRWAAVDNTVSELMAEAFKMVMVLPQRMTQRFANTKIDDMPDFRCPPPIGVLRLQVQAARGLPAADFYGRSDPYIAVKLGNTAARTSVRPKTLDPDWTGEEAMEFVVYHERQDVCLEVYHDNIFTQDKRLACLGYYTVADLVHRCEKPRWLDLKDRGAIQLRANFVDLCPCVSWTPGSRAYVLVLKIFHLRGVPPAEALGTLLRLRMGEVEILSRPCKALDPGNVGGFGKRISAQILQLRQRGVGSDVIAEVFGLTQETVEEVHRVQANTRSWFGWDEAHHELLPKEDLQVVLEVRTSGRWPGWQPLAEEKLQTLLLRCRSAPEGRVQLPFDHGGGKALVGLTLELLHG</sequence>
<keyword evidence="4" id="KW-1185">Reference proteome</keyword>
<dbReference type="PROSITE" id="PS50004">
    <property type="entry name" value="C2"/>
    <property type="match status" value="1"/>
</dbReference>
<dbReference type="InterPro" id="IPR000008">
    <property type="entry name" value="C2_dom"/>
</dbReference>
<dbReference type="Pfam" id="PF02089">
    <property type="entry name" value="Palm_thioest"/>
    <property type="match status" value="1"/>
</dbReference>